<feature type="compositionally biased region" description="Polar residues" evidence="1">
    <location>
        <begin position="30"/>
        <end position="45"/>
    </location>
</feature>
<sequence>MQPNHNGSRNIKKSWEMIEKARLYLAKNAPQENRQQISRSLTTMGKSKPTGHIHPPMKKPRTDGEGVSTSHSNSEVTYPNGGFGQYGNNNHAPGGSSFQPVRQTTIIQSAPIDVSSHAPQVGLGLQRRGASSTIAKRELARSEDAKAELQSLVKHSLSAMHKDKKKLGSNGYKEVARVSTHTILAAYGLEHHQALARSFSRPLCNHNKDMSNLVSGCCRDCFSSFVRRVVKSVLSENNES</sequence>
<feature type="compositionally biased region" description="Polar residues" evidence="1">
    <location>
        <begin position="67"/>
        <end position="77"/>
    </location>
</feature>
<dbReference type="OrthoDB" id="365379at2759"/>
<organism evidence="2 3">
    <name type="scientific">Carex littledalei</name>
    <dbReference type="NCBI Taxonomy" id="544730"/>
    <lineage>
        <taxon>Eukaryota</taxon>
        <taxon>Viridiplantae</taxon>
        <taxon>Streptophyta</taxon>
        <taxon>Embryophyta</taxon>
        <taxon>Tracheophyta</taxon>
        <taxon>Spermatophyta</taxon>
        <taxon>Magnoliopsida</taxon>
        <taxon>Liliopsida</taxon>
        <taxon>Poales</taxon>
        <taxon>Cyperaceae</taxon>
        <taxon>Cyperoideae</taxon>
        <taxon>Cariceae</taxon>
        <taxon>Carex</taxon>
        <taxon>Carex subgen. Euthyceras</taxon>
    </lineage>
</organism>
<accession>A0A833QEE7</accession>
<proteinExistence type="predicted"/>
<keyword evidence="3" id="KW-1185">Reference proteome</keyword>
<evidence type="ECO:0000256" key="1">
    <source>
        <dbReference type="SAM" id="MobiDB-lite"/>
    </source>
</evidence>
<dbReference type="AlphaFoldDB" id="A0A833QEE7"/>
<feature type="compositionally biased region" description="Basic residues" evidence="1">
    <location>
        <begin position="49"/>
        <end position="59"/>
    </location>
</feature>
<name>A0A833QEE7_9POAL</name>
<reference evidence="2" key="1">
    <citation type="submission" date="2020-01" db="EMBL/GenBank/DDBJ databases">
        <title>Genome sequence of Kobresia littledalei, the first chromosome-level genome in the family Cyperaceae.</title>
        <authorList>
            <person name="Qu G."/>
        </authorList>
    </citation>
    <scope>NUCLEOTIDE SEQUENCE</scope>
    <source>
        <strain evidence="2">C.B.Clarke</strain>
        <tissue evidence="2">Leaf</tissue>
    </source>
</reference>
<dbReference type="EMBL" id="SWLB01000020">
    <property type="protein sequence ID" value="KAF3325225.1"/>
    <property type="molecule type" value="Genomic_DNA"/>
</dbReference>
<feature type="compositionally biased region" description="Polar residues" evidence="1">
    <location>
        <begin position="86"/>
        <end position="99"/>
    </location>
</feature>
<gene>
    <name evidence="2" type="ORF">FCM35_KLT10296</name>
</gene>
<protein>
    <submittedName>
        <fullName evidence="2">Uncharacterized protein</fullName>
    </submittedName>
</protein>
<evidence type="ECO:0000313" key="2">
    <source>
        <dbReference type="EMBL" id="KAF3325225.1"/>
    </source>
</evidence>
<comment type="caution">
    <text evidence="2">The sequence shown here is derived from an EMBL/GenBank/DDBJ whole genome shotgun (WGS) entry which is preliminary data.</text>
</comment>
<feature type="region of interest" description="Disordered" evidence="1">
    <location>
        <begin position="27"/>
        <end position="99"/>
    </location>
</feature>
<dbReference type="PANTHER" id="PTHR47177">
    <property type="entry name" value="F18C1.6 PROTEIN"/>
    <property type="match status" value="1"/>
</dbReference>
<dbReference type="Proteomes" id="UP000623129">
    <property type="component" value="Unassembled WGS sequence"/>
</dbReference>
<evidence type="ECO:0000313" key="3">
    <source>
        <dbReference type="Proteomes" id="UP000623129"/>
    </source>
</evidence>
<dbReference type="PANTHER" id="PTHR47177:SF3">
    <property type="entry name" value="F18C1.6 PROTEIN"/>
    <property type="match status" value="1"/>
</dbReference>